<evidence type="ECO:0000313" key="3">
    <source>
        <dbReference type="Proteomes" id="UP000230384"/>
    </source>
</evidence>
<gene>
    <name evidence="2" type="ORF">CO010_01490</name>
</gene>
<evidence type="ECO:0000313" key="2">
    <source>
        <dbReference type="EMBL" id="PJC76879.1"/>
    </source>
</evidence>
<feature type="chain" id="PRO_5014857305" evidence="1">
    <location>
        <begin position="27"/>
        <end position="186"/>
    </location>
</feature>
<name>A0A2M8GHG1_9BACT</name>
<accession>A0A2M8GHG1</accession>
<feature type="non-terminal residue" evidence="2">
    <location>
        <position position="186"/>
    </location>
</feature>
<dbReference type="Proteomes" id="UP000230384">
    <property type="component" value="Unassembled WGS sequence"/>
</dbReference>
<dbReference type="AlphaFoldDB" id="A0A2M8GHG1"/>
<feature type="signal peptide" evidence="1">
    <location>
        <begin position="1"/>
        <end position="26"/>
    </location>
</feature>
<sequence length="186" mass="21019">MKKKFFLLATFILIFCVYSFPRIVTATVGESCCQKYTGARRQKYNIETDKCDHYVLGVKAEEYDILCERPLEKCQENGLDELGTCVFTNPHITPTPTETPSYPEPGFCNIEPYSFDEIGFYDITITNSEIKKDISYGVVTPDGAVVEVKSKTNGKIVFKYYLGPTEKGGQILVREYNLGRKLICTG</sequence>
<comment type="caution">
    <text evidence="2">The sequence shown here is derived from an EMBL/GenBank/DDBJ whole genome shotgun (WGS) entry which is preliminary data.</text>
</comment>
<keyword evidence="1" id="KW-0732">Signal</keyword>
<dbReference type="EMBL" id="PFQN01000024">
    <property type="protein sequence ID" value="PJC76879.1"/>
    <property type="molecule type" value="Genomic_DNA"/>
</dbReference>
<reference evidence="3" key="1">
    <citation type="submission" date="2017-09" db="EMBL/GenBank/DDBJ databases">
        <title>Depth-based differentiation of microbial function through sediment-hosted aquifers and enrichment of novel symbionts in the deep terrestrial subsurface.</title>
        <authorList>
            <person name="Probst A.J."/>
            <person name="Ladd B."/>
            <person name="Jarett J.K."/>
            <person name="Geller-Mcgrath D.E."/>
            <person name="Sieber C.M.K."/>
            <person name="Emerson J.B."/>
            <person name="Anantharaman K."/>
            <person name="Thomas B.C."/>
            <person name="Malmstrom R."/>
            <person name="Stieglmeier M."/>
            <person name="Klingl A."/>
            <person name="Woyke T."/>
            <person name="Ryan C.M."/>
            <person name="Banfield J.F."/>
        </authorList>
    </citation>
    <scope>NUCLEOTIDE SEQUENCE [LARGE SCALE GENOMIC DNA]</scope>
</reference>
<organism evidence="2 3">
    <name type="scientific">Candidatus Shapirobacteria bacterium CG_4_8_14_3_um_filter_39_11</name>
    <dbReference type="NCBI Taxonomy" id="1974875"/>
    <lineage>
        <taxon>Bacteria</taxon>
        <taxon>Candidatus Shapironibacteriota</taxon>
    </lineage>
</organism>
<protein>
    <submittedName>
        <fullName evidence="2">Uncharacterized protein</fullName>
    </submittedName>
</protein>
<proteinExistence type="predicted"/>
<evidence type="ECO:0000256" key="1">
    <source>
        <dbReference type="SAM" id="SignalP"/>
    </source>
</evidence>